<name>A0A285RRB0_9FIRM</name>
<evidence type="ECO:0000313" key="2">
    <source>
        <dbReference type="EMBL" id="SOB96641.1"/>
    </source>
</evidence>
<dbReference type="GO" id="GO:0008757">
    <property type="term" value="F:S-adenosylmethionine-dependent methyltransferase activity"/>
    <property type="evidence" value="ECO:0007669"/>
    <property type="project" value="InterPro"/>
</dbReference>
<protein>
    <submittedName>
        <fullName evidence="2">Methyltransferase domain-containing protein</fullName>
    </submittedName>
</protein>
<dbReference type="PANTHER" id="PTHR43591:SF24">
    <property type="entry name" value="2-METHOXY-6-POLYPRENYL-1,4-BENZOQUINOL METHYLASE, MITOCHONDRIAL"/>
    <property type="match status" value="1"/>
</dbReference>
<dbReference type="GO" id="GO:0032259">
    <property type="term" value="P:methylation"/>
    <property type="evidence" value="ECO:0007669"/>
    <property type="project" value="UniProtKB-KW"/>
</dbReference>
<gene>
    <name evidence="2" type="ORF">SAMN02910411_1143</name>
</gene>
<evidence type="ECO:0000313" key="3">
    <source>
        <dbReference type="Proteomes" id="UP000219563"/>
    </source>
</evidence>
<dbReference type="Proteomes" id="UP000219563">
    <property type="component" value="Unassembled WGS sequence"/>
</dbReference>
<dbReference type="EMBL" id="OBMR01000003">
    <property type="protein sequence ID" value="SOB96641.1"/>
    <property type="molecule type" value="Genomic_DNA"/>
</dbReference>
<dbReference type="Gene3D" id="3.40.50.150">
    <property type="entry name" value="Vaccinia Virus protein VP39"/>
    <property type="match status" value="1"/>
</dbReference>
<keyword evidence="2" id="KW-0489">Methyltransferase</keyword>
<keyword evidence="2" id="KW-0808">Transferase</keyword>
<dbReference type="Pfam" id="PF08241">
    <property type="entry name" value="Methyltransf_11"/>
    <property type="match status" value="1"/>
</dbReference>
<feature type="domain" description="Methyltransferase type 11" evidence="1">
    <location>
        <begin position="53"/>
        <end position="147"/>
    </location>
</feature>
<dbReference type="CDD" id="cd02440">
    <property type="entry name" value="AdoMet_MTases"/>
    <property type="match status" value="1"/>
</dbReference>
<organism evidence="2 3">
    <name type="scientific">Pseudobutyrivibrio ruminis DSM 9787</name>
    <dbReference type="NCBI Taxonomy" id="1123011"/>
    <lineage>
        <taxon>Bacteria</taxon>
        <taxon>Bacillati</taxon>
        <taxon>Bacillota</taxon>
        <taxon>Clostridia</taxon>
        <taxon>Lachnospirales</taxon>
        <taxon>Lachnospiraceae</taxon>
        <taxon>Pseudobutyrivibrio</taxon>
    </lineage>
</organism>
<sequence length="216" mass="24727">MRTAEEYKNMTIKEFTKAADVYESDQAGIYEICKDDYPYIAAELDKEEYHDLLDCGCGTGPMISLLHEMDSKKHYTGLDITPRMIEVAKAKNLSGVDWVVGDCEDLPFEENSFDVIICSNSFHHYPNPQNFFYSVKRVLRPNGRLILQDYTAPSIVLWFMNHTEMPISNLFGHGDVKAYSLNEIKAFCEKAGLSIDNLEACKKFRMHLVARKKCNS</sequence>
<dbReference type="InterPro" id="IPR013216">
    <property type="entry name" value="Methyltransf_11"/>
</dbReference>
<dbReference type="AlphaFoldDB" id="A0A285RRB0"/>
<dbReference type="PANTHER" id="PTHR43591">
    <property type="entry name" value="METHYLTRANSFERASE"/>
    <property type="match status" value="1"/>
</dbReference>
<dbReference type="InterPro" id="IPR029063">
    <property type="entry name" value="SAM-dependent_MTases_sf"/>
</dbReference>
<proteinExistence type="predicted"/>
<accession>A0A285RRB0</accession>
<evidence type="ECO:0000259" key="1">
    <source>
        <dbReference type="Pfam" id="PF08241"/>
    </source>
</evidence>
<dbReference type="SUPFAM" id="SSF53335">
    <property type="entry name" value="S-adenosyl-L-methionine-dependent methyltransferases"/>
    <property type="match status" value="1"/>
</dbReference>
<reference evidence="2 3" key="1">
    <citation type="submission" date="2017-08" db="EMBL/GenBank/DDBJ databases">
        <authorList>
            <person name="de Groot N.N."/>
        </authorList>
    </citation>
    <scope>NUCLEOTIDE SEQUENCE [LARGE SCALE GENOMIC DNA]</scope>
    <source>
        <strain evidence="2 3">DSM 9787</strain>
    </source>
</reference>